<dbReference type="FunCoup" id="A0A7M7PRU3">
    <property type="interactions" value="86"/>
</dbReference>
<dbReference type="GeneID" id="594179"/>
<keyword evidence="2" id="KW-0808">Transferase</keyword>
<dbReference type="Proteomes" id="UP000007110">
    <property type="component" value="Unassembled WGS sequence"/>
</dbReference>
<dbReference type="Gene3D" id="3.40.1190.20">
    <property type="match status" value="1"/>
</dbReference>
<evidence type="ECO:0000313" key="9">
    <source>
        <dbReference type="Proteomes" id="UP000007110"/>
    </source>
</evidence>
<dbReference type="OMA" id="YQICVAP"/>
<keyword evidence="7" id="KW-0812">Transmembrane</keyword>
<evidence type="ECO:0000256" key="6">
    <source>
        <dbReference type="ARBA" id="ARBA00023152"/>
    </source>
</evidence>
<keyword evidence="7" id="KW-0472">Membrane</keyword>
<evidence type="ECO:0000256" key="4">
    <source>
        <dbReference type="ARBA" id="ARBA00022777"/>
    </source>
</evidence>
<dbReference type="GO" id="GO:0006096">
    <property type="term" value="P:glycolytic process"/>
    <property type="evidence" value="ECO:0007669"/>
    <property type="project" value="UniProtKB-KW"/>
</dbReference>
<keyword evidence="7" id="KW-1133">Transmembrane helix</keyword>
<sequence>MARNILTLGGIFSIAIIILAIIYKKRLGNELDSRLQDVLDSLLRAESKVSVHPRTRVAVGFSLCSDTFADGVELFRQLEQEGPEQKRHIDEIRTSQDLAEIFAYFFSTGAAAERYVHGRELFREIVRLSQQQTGHWSVVGGNAAVIANRLAIEGCDVLLGGRATPSTLQQFHERVKVVGEPVEEDDVHVILEYKTGEKFGKYTSPRANRFIIHSDIHNPYLSGLEEFQEELKVFKPQVVVLGGLQMMDNFPFAAGEREARLEKQRTMILGLPSSTPVHLELASFAEEALLHQLLEYVIPYSDSLGMNEQELPNLYSLLNYGNVSLASDAYPRVATVLDQIRSVYSILKNIPQREGLRRVTRLHIHTLAFQAILTTEGSAWKNTMSATAKASLTAHRHVCASSEVDMAKSRLIMDDSFSVSMEDGSRKIPLDVDKPVSCWKEDDYEICVAPVLVCTQVHKTAGGGDNISSAGLSVQI</sequence>
<feature type="transmembrane region" description="Helical" evidence="7">
    <location>
        <begin position="6"/>
        <end position="23"/>
    </location>
</feature>
<dbReference type="InParanoid" id="A0A7M7PRU3"/>
<dbReference type="InterPro" id="IPR029056">
    <property type="entry name" value="Ribokinase-like"/>
</dbReference>
<evidence type="ECO:0000256" key="3">
    <source>
        <dbReference type="ARBA" id="ARBA00022723"/>
    </source>
</evidence>
<evidence type="ECO:0000256" key="2">
    <source>
        <dbReference type="ARBA" id="ARBA00022679"/>
    </source>
</evidence>
<keyword evidence="5" id="KW-0460">Magnesium</keyword>
<evidence type="ECO:0000313" key="8">
    <source>
        <dbReference type="EnsemblMetazoa" id="XP_030854334"/>
    </source>
</evidence>
<organism evidence="8 9">
    <name type="scientific">Strongylocentrotus purpuratus</name>
    <name type="common">Purple sea urchin</name>
    <dbReference type="NCBI Taxonomy" id="7668"/>
    <lineage>
        <taxon>Eukaryota</taxon>
        <taxon>Metazoa</taxon>
        <taxon>Echinodermata</taxon>
        <taxon>Eleutherozoa</taxon>
        <taxon>Echinozoa</taxon>
        <taxon>Echinoidea</taxon>
        <taxon>Euechinoidea</taxon>
        <taxon>Echinacea</taxon>
        <taxon>Camarodonta</taxon>
        <taxon>Echinidea</taxon>
        <taxon>Strongylocentrotidae</taxon>
        <taxon>Strongylocentrotus</taxon>
    </lineage>
</organism>
<reference evidence="9" key="1">
    <citation type="submission" date="2015-02" db="EMBL/GenBank/DDBJ databases">
        <title>Genome sequencing for Strongylocentrotus purpuratus.</title>
        <authorList>
            <person name="Murali S."/>
            <person name="Liu Y."/>
            <person name="Vee V."/>
            <person name="English A."/>
            <person name="Wang M."/>
            <person name="Skinner E."/>
            <person name="Han Y."/>
            <person name="Muzny D.M."/>
            <person name="Worley K.C."/>
            <person name="Gibbs R.A."/>
        </authorList>
    </citation>
    <scope>NUCLEOTIDE SEQUENCE</scope>
</reference>
<dbReference type="PANTHER" id="PTHR21208">
    <property type="entry name" value="ADP-DEPENDENT GLUCOKINASE"/>
    <property type="match status" value="1"/>
</dbReference>
<evidence type="ECO:0000256" key="7">
    <source>
        <dbReference type="SAM" id="Phobius"/>
    </source>
</evidence>
<name>A0A7M7PRU3_STRPU</name>
<evidence type="ECO:0000256" key="5">
    <source>
        <dbReference type="ARBA" id="ARBA00022842"/>
    </source>
</evidence>
<keyword evidence="3" id="KW-0479">Metal-binding</keyword>
<accession>A0A7M7PRU3</accession>
<dbReference type="EnsemblMetazoa" id="XM_030998474">
    <property type="protein sequence ID" value="XP_030854334"/>
    <property type="gene ID" value="LOC594179"/>
</dbReference>
<dbReference type="RefSeq" id="XP_030854334.1">
    <property type="nucleotide sequence ID" value="XM_030998474.1"/>
</dbReference>
<dbReference type="GO" id="GO:0043843">
    <property type="term" value="F:ADP-specific glucokinase activity"/>
    <property type="evidence" value="ECO:0000318"/>
    <property type="project" value="GO_Central"/>
</dbReference>
<dbReference type="GO" id="GO:0005783">
    <property type="term" value="C:endoplasmic reticulum"/>
    <property type="evidence" value="ECO:0000318"/>
    <property type="project" value="GO_Central"/>
</dbReference>
<dbReference type="GO" id="GO:0046872">
    <property type="term" value="F:metal ion binding"/>
    <property type="evidence" value="ECO:0007669"/>
    <property type="project" value="UniProtKB-KW"/>
</dbReference>
<evidence type="ECO:0008006" key="10">
    <source>
        <dbReference type="Google" id="ProtNLM"/>
    </source>
</evidence>
<dbReference type="InterPro" id="IPR007666">
    <property type="entry name" value="ADP_PFK/GK"/>
</dbReference>
<dbReference type="AlphaFoldDB" id="A0A7M7PRU3"/>
<dbReference type="KEGG" id="spu:594179"/>
<reference evidence="8" key="2">
    <citation type="submission" date="2021-01" db="UniProtKB">
        <authorList>
            <consortium name="EnsemblMetazoa"/>
        </authorList>
    </citation>
    <scope>IDENTIFICATION</scope>
</reference>
<dbReference type="GO" id="GO:0006006">
    <property type="term" value="P:glucose metabolic process"/>
    <property type="evidence" value="ECO:0000318"/>
    <property type="project" value="GO_Central"/>
</dbReference>
<keyword evidence="1" id="KW-0963">Cytoplasm</keyword>
<dbReference type="OrthoDB" id="5847021at2759"/>
<dbReference type="PANTHER" id="PTHR21208:SF1">
    <property type="entry name" value="ADP-DEPENDENT GLUCOKINASE"/>
    <property type="match status" value="1"/>
</dbReference>
<keyword evidence="6" id="KW-0324">Glycolysis</keyword>
<protein>
    <recommendedName>
        <fullName evidence="10">ADP-dependent glucokinase</fullName>
    </recommendedName>
</protein>
<evidence type="ECO:0000256" key="1">
    <source>
        <dbReference type="ARBA" id="ARBA00022490"/>
    </source>
</evidence>
<dbReference type="PROSITE" id="PS51255">
    <property type="entry name" value="ADPK"/>
    <property type="match status" value="1"/>
</dbReference>
<keyword evidence="4" id="KW-0418">Kinase</keyword>
<keyword evidence="9" id="KW-1185">Reference proteome</keyword>
<proteinExistence type="predicted"/>
<dbReference type="SUPFAM" id="SSF53613">
    <property type="entry name" value="Ribokinase-like"/>
    <property type="match status" value="1"/>
</dbReference>
<dbReference type="Pfam" id="PF04587">
    <property type="entry name" value="ADP_PFK_GK"/>
    <property type="match status" value="1"/>
</dbReference>